<accession>A0ACD5U9L6</accession>
<evidence type="ECO:0000313" key="2">
    <source>
        <dbReference type="Proteomes" id="UP001732700"/>
    </source>
</evidence>
<name>A0ACD5U9L6_AVESA</name>
<keyword evidence="2" id="KW-1185">Reference proteome</keyword>
<reference evidence="1" key="1">
    <citation type="submission" date="2021-05" db="EMBL/GenBank/DDBJ databases">
        <authorList>
            <person name="Scholz U."/>
            <person name="Mascher M."/>
            <person name="Fiebig A."/>
        </authorList>
    </citation>
    <scope>NUCLEOTIDE SEQUENCE [LARGE SCALE GENOMIC DNA]</scope>
</reference>
<dbReference type="Proteomes" id="UP001732700">
    <property type="component" value="Chromosome 2A"/>
</dbReference>
<sequence length="361" mass="38976">MDEKAAKMEKLSSAAAFVEGGVQDACDDACSICLEAFCDSDPSTVTSCKHDFHLQCILEWCQRSSQCPMCWQAISMKDPLSQDLLEAVEQERNVQADRSRTTTVFRHPMLGHFEVPVGTDDGEIEERIMQHLAAAAATRRSHRHARREGHRGRSGAHGRTQIVVFSTTETTSSDPISSDLRHVGDSEHSSAIISAPVDATEEASVDTSVHNNTSANFPVGSNDRISADESSSINQDGAGPSDPQSFSETLKTRLQSVSTKYKDSLTKNTRGWKERWLARSDTISNLSSDVRREVNAGMAAVSRLMERLETRDGSGSGPSSASSDNVPPVTDDDQRDASSNFCSPVNGASSSATCASRSGSQ</sequence>
<reference evidence="1" key="2">
    <citation type="submission" date="2025-09" db="UniProtKB">
        <authorList>
            <consortium name="EnsemblPlants"/>
        </authorList>
    </citation>
    <scope>IDENTIFICATION</scope>
</reference>
<protein>
    <submittedName>
        <fullName evidence="1">Uncharacterized protein</fullName>
    </submittedName>
</protein>
<proteinExistence type="predicted"/>
<evidence type="ECO:0000313" key="1">
    <source>
        <dbReference type="EnsemblPlants" id="AVESA.00010b.r2.2AG0211380.1.CDS"/>
    </source>
</evidence>
<organism evidence="1 2">
    <name type="scientific">Avena sativa</name>
    <name type="common">Oat</name>
    <dbReference type="NCBI Taxonomy" id="4498"/>
    <lineage>
        <taxon>Eukaryota</taxon>
        <taxon>Viridiplantae</taxon>
        <taxon>Streptophyta</taxon>
        <taxon>Embryophyta</taxon>
        <taxon>Tracheophyta</taxon>
        <taxon>Spermatophyta</taxon>
        <taxon>Magnoliopsida</taxon>
        <taxon>Liliopsida</taxon>
        <taxon>Poales</taxon>
        <taxon>Poaceae</taxon>
        <taxon>BOP clade</taxon>
        <taxon>Pooideae</taxon>
        <taxon>Poodae</taxon>
        <taxon>Poeae</taxon>
        <taxon>Poeae Chloroplast Group 1 (Aveneae type)</taxon>
        <taxon>Aveninae</taxon>
        <taxon>Avena</taxon>
    </lineage>
</organism>
<dbReference type="EnsemblPlants" id="AVESA.00010b.r2.2AG0211380.1">
    <property type="protein sequence ID" value="AVESA.00010b.r2.2AG0211380.1.CDS"/>
    <property type="gene ID" value="AVESA.00010b.r2.2AG0211380"/>
</dbReference>